<comment type="caution">
    <text evidence="1">The sequence shown here is derived from an EMBL/GenBank/DDBJ whole genome shotgun (WGS) entry which is preliminary data.</text>
</comment>
<proteinExistence type="predicted"/>
<accession>A0A1E5H0C1</accession>
<gene>
    <name evidence="1" type="ORF">BCR25_16555</name>
</gene>
<dbReference type="Proteomes" id="UP000095094">
    <property type="component" value="Unassembled WGS sequence"/>
</dbReference>
<keyword evidence="1" id="KW-0238">DNA-binding</keyword>
<evidence type="ECO:0000313" key="2">
    <source>
        <dbReference type="Proteomes" id="UP000095094"/>
    </source>
</evidence>
<organism evidence="1 2">
    <name type="scientific">Enterococcus termitis</name>
    <dbReference type="NCBI Taxonomy" id="332950"/>
    <lineage>
        <taxon>Bacteria</taxon>
        <taxon>Bacillati</taxon>
        <taxon>Bacillota</taxon>
        <taxon>Bacilli</taxon>
        <taxon>Lactobacillales</taxon>
        <taxon>Enterococcaceae</taxon>
        <taxon>Enterococcus</taxon>
    </lineage>
</organism>
<keyword evidence="2" id="KW-1185">Reference proteome</keyword>
<dbReference type="GO" id="GO:0003677">
    <property type="term" value="F:DNA binding"/>
    <property type="evidence" value="ECO:0007669"/>
    <property type="project" value="UniProtKB-KW"/>
</dbReference>
<sequence>MEDEMTTEKIYPLLLTREQASIFLGIDPKSFDKYIRNHSELKRFMIGRQERFLIDELTSFVKNHLTDN</sequence>
<dbReference type="AlphaFoldDB" id="A0A1E5H0C1"/>
<reference evidence="2" key="1">
    <citation type="submission" date="2016-09" db="EMBL/GenBank/DDBJ databases">
        <authorList>
            <person name="Gulvik C.A."/>
        </authorList>
    </citation>
    <scope>NUCLEOTIDE SEQUENCE [LARGE SCALE GENOMIC DNA]</scope>
    <source>
        <strain evidence="2">LMG 8895</strain>
    </source>
</reference>
<dbReference type="OrthoDB" id="2299538at2"/>
<name>A0A1E5H0C1_9ENTE</name>
<evidence type="ECO:0000313" key="1">
    <source>
        <dbReference type="EMBL" id="OEG18434.1"/>
    </source>
</evidence>
<protein>
    <submittedName>
        <fullName evidence="1">DNA-binding protein</fullName>
    </submittedName>
</protein>
<dbReference type="EMBL" id="MIJY01000006">
    <property type="protein sequence ID" value="OEG18434.1"/>
    <property type="molecule type" value="Genomic_DNA"/>
</dbReference>